<keyword evidence="3" id="KW-1185">Reference proteome</keyword>
<name>M0CMQ5_9EURY</name>
<dbReference type="eggNOG" id="arCOG03444">
    <property type="taxonomic scope" value="Archaea"/>
</dbReference>
<evidence type="ECO:0000313" key="2">
    <source>
        <dbReference type="EMBL" id="ELZ23687.1"/>
    </source>
</evidence>
<dbReference type="SUPFAM" id="SSF51182">
    <property type="entry name" value="RmlC-like cupins"/>
    <property type="match status" value="1"/>
</dbReference>
<accession>M0CMQ5</accession>
<dbReference type="PANTHER" id="PTHR43698:SF1">
    <property type="entry name" value="BLL4564 PROTEIN"/>
    <property type="match status" value="1"/>
</dbReference>
<dbReference type="InterPro" id="IPR013096">
    <property type="entry name" value="Cupin_2"/>
</dbReference>
<comment type="caution">
    <text evidence="2">The sequence shown here is derived from an EMBL/GenBank/DDBJ whole genome shotgun (WGS) entry which is preliminary data.</text>
</comment>
<dbReference type="Pfam" id="PF07883">
    <property type="entry name" value="Cupin_2"/>
    <property type="match status" value="1"/>
</dbReference>
<reference evidence="2 3" key="1">
    <citation type="journal article" date="2014" name="PLoS Genet.">
        <title>Phylogenetically driven sequencing of extremely halophilic archaea reveals strategies for static and dynamic osmo-response.</title>
        <authorList>
            <person name="Becker E.A."/>
            <person name="Seitzer P.M."/>
            <person name="Tritt A."/>
            <person name="Larsen D."/>
            <person name="Krusor M."/>
            <person name="Yao A.I."/>
            <person name="Wu D."/>
            <person name="Madern D."/>
            <person name="Eisen J.A."/>
            <person name="Darling A.E."/>
            <person name="Facciotti M.T."/>
        </authorList>
    </citation>
    <scope>NUCLEOTIDE SEQUENCE [LARGE SCALE GENOMIC DNA]</scope>
    <source>
        <strain evidence="2 3">2-9-1</strain>
    </source>
</reference>
<sequence length="129" mass="13992">MNVTRISADDRDEADHPVQVGTPLLSAGVESAFDGNTAQAAEVTFRPGERTKFHAHEGVQILYVTEGTGVVGTREGEREVSEGDLVVFEPGEEHWHGTGEDAESVFSHVYFLAEPDDAELAIQEAPEIE</sequence>
<organism evidence="2 3">
    <name type="scientific">Halosimplex carlsbadense 2-9-1</name>
    <dbReference type="NCBI Taxonomy" id="797114"/>
    <lineage>
        <taxon>Archaea</taxon>
        <taxon>Methanobacteriati</taxon>
        <taxon>Methanobacteriota</taxon>
        <taxon>Stenosarchaea group</taxon>
        <taxon>Halobacteria</taxon>
        <taxon>Halobacteriales</taxon>
        <taxon>Haloarculaceae</taxon>
        <taxon>Halosimplex</taxon>
    </lineage>
</organism>
<evidence type="ECO:0000313" key="3">
    <source>
        <dbReference type="Proteomes" id="UP000011626"/>
    </source>
</evidence>
<dbReference type="Gene3D" id="2.60.120.10">
    <property type="entry name" value="Jelly Rolls"/>
    <property type="match status" value="1"/>
</dbReference>
<dbReference type="RefSeq" id="WP_006884766.1">
    <property type="nucleotide sequence ID" value="NZ_AOIU01000033.1"/>
</dbReference>
<protein>
    <submittedName>
        <fullName evidence="2">Cupin</fullName>
    </submittedName>
</protein>
<proteinExistence type="predicted"/>
<feature type="domain" description="Cupin type-2" evidence="1">
    <location>
        <begin position="42"/>
        <end position="105"/>
    </location>
</feature>
<dbReference type="OrthoDB" id="82049at2157"/>
<dbReference type="STRING" id="797114.C475_15488"/>
<dbReference type="EMBL" id="AOIU01000033">
    <property type="protein sequence ID" value="ELZ23687.1"/>
    <property type="molecule type" value="Genomic_DNA"/>
</dbReference>
<gene>
    <name evidence="2" type="ORF">C475_15488</name>
</gene>
<dbReference type="Proteomes" id="UP000011626">
    <property type="component" value="Unassembled WGS sequence"/>
</dbReference>
<dbReference type="PANTHER" id="PTHR43698">
    <property type="entry name" value="RIBD C-TERMINAL DOMAIN CONTAINING PROTEIN"/>
    <property type="match status" value="1"/>
</dbReference>
<dbReference type="InterPro" id="IPR011051">
    <property type="entry name" value="RmlC_Cupin_sf"/>
</dbReference>
<evidence type="ECO:0000259" key="1">
    <source>
        <dbReference type="Pfam" id="PF07883"/>
    </source>
</evidence>
<dbReference type="AlphaFoldDB" id="M0CMQ5"/>
<dbReference type="InterPro" id="IPR014710">
    <property type="entry name" value="RmlC-like_jellyroll"/>
</dbReference>